<feature type="transmembrane region" description="Helical" evidence="1">
    <location>
        <begin position="91"/>
        <end position="110"/>
    </location>
</feature>
<sequence length="189" mass="20775">MCMIVATILIMGLFLIIFEKLPMTDQRLRFIAIITAAAIVGRLLFSSLPNVQPATALVLLVAVFIHPIVGAISGMLVVVLTSLFLGSGPFVLFQALAYATIASLGFVPFLRYRIVLTGYGFLAGFLYGWVSNLGFLVLTGFSWQAFLTLLVAGGTFDMLHGFSNAIFIWILFPIFLRIMHSFDEKRGTE</sequence>
<keyword evidence="3" id="KW-1185">Reference proteome</keyword>
<evidence type="ECO:0000313" key="3">
    <source>
        <dbReference type="Proteomes" id="UP000679498"/>
    </source>
</evidence>
<dbReference type="Gene3D" id="1.10.1760.20">
    <property type="match status" value="1"/>
</dbReference>
<keyword evidence="1" id="KW-0472">Membrane</keyword>
<feature type="transmembrane region" description="Helical" evidence="1">
    <location>
        <begin position="158"/>
        <end position="176"/>
    </location>
</feature>
<organism evidence="2 3">
    <name type="scientific">Exiguobacterium acetylicum</name>
    <name type="common">Brevibacterium acetylicum</name>
    <dbReference type="NCBI Taxonomy" id="41170"/>
    <lineage>
        <taxon>Bacteria</taxon>
        <taxon>Bacillati</taxon>
        <taxon>Bacillota</taxon>
        <taxon>Bacilli</taxon>
        <taxon>Bacillales</taxon>
        <taxon>Bacillales Family XII. Incertae Sedis</taxon>
        <taxon>Exiguobacterium</taxon>
    </lineage>
</organism>
<accession>A0ABX8GE68</accession>
<feature type="transmembrane region" description="Helical" evidence="1">
    <location>
        <begin position="57"/>
        <end position="85"/>
    </location>
</feature>
<feature type="transmembrane region" description="Helical" evidence="1">
    <location>
        <begin position="28"/>
        <end position="45"/>
    </location>
</feature>
<evidence type="ECO:0000313" key="2">
    <source>
        <dbReference type="EMBL" id="QWB31679.1"/>
    </source>
</evidence>
<evidence type="ECO:0000256" key="1">
    <source>
        <dbReference type="SAM" id="Phobius"/>
    </source>
</evidence>
<feature type="transmembrane region" description="Helical" evidence="1">
    <location>
        <begin position="122"/>
        <end position="146"/>
    </location>
</feature>
<proteinExistence type="predicted"/>
<name>A0ABX8GE68_EXIAC</name>
<protein>
    <submittedName>
        <fullName evidence="2">ECF transporter S component</fullName>
    </submittedName>
</protein>
<reference evidence="2 3" key="1">
    <citation type="submission" date="2021-05" db="EMBL/GenBank/DDBJ databases">
        <title>Biocontrol using Exiguobacterium acetylicum SI17 against litchi downy blight caused by Peronophythora litchii.</title>
        <authorList>
            <person name="Zheng L."/>
        </authorList>
    </citation>
    <scope>NUCLEOTIDE SEQUENCE [LARGE SCALE GENOMIC DNA]</scope>
    <source>
        <strain evidence="2 3">SI17</strain>
    </source>
</reference>
<keyword evidence="1" id="KW-0812">Transmembrane</keyword>
<gene>
    <name evidence="2" type="ORF">KKI46_05205</name>
</gene>
<keyword evidence="1" id="KW-1133">Transmembrane helix</keyword>
<dbReference type="Proteomes" id="UP000679498">
    <property type="component" value="Chromosome"/>
</dbReference>
<dbReference type="EMBL" id="CP075897">
    <property type="protein sequence ID" value="QWB31679.1"/>
    <property type="molecule type" value="Genomic_DNA"/>
</dbReference>